<sequence length="215" mass="24415">MEQNAEIVSLEQLVLCNGLILPKILTHLPFRQYLATRLVSTVWDDAVRRTIASRARIDLSLCSIVKKADDKKKTEIEEKLDSIEYLKITELQIGIDDNLHPTIVQAFEEIGSCLTKLTVKINLEKGPDFADFFTLLTSSPNLKELIWWGAIDENHCHNYTKSCPLGHLNFSERFHILLPTPPPRGSDAASPRSLGRRSIRLPPPDRAYHSPHDNR</sequence>
<dbReference type="Proteomes" id="UP000198287">
    <property type="component" value="Unassembled WGS sequence"/>
</dbReference>
<accession>A0A226E7V3</accession>
<feature type="compositionally biased region" description="Basic and acidic residues" evidence="1">
    <location>
        <begin position="206"/>
        <end position="215"/>
    </location>
</feature>
<gene>
    <name evidence="2" type="ORF">Fcan01_10457</name>
</gene>
<reference evidence="2 3" key="1">
    <citation type="submission" date="2015-12" db="EMBL/GenBank/DDBJ databases">
        <title>The genome of Folsomia candida.</title>
        <authorList>
            <person name="Faddeeva A."/>
            <person name="Derks M.F."/>
            <person name="Anvar Y."/>
            <person name="Smit S."/>
            <person name="Van Straalen N."/>
            <person name="Roelofs D."/>
        </authorList>
    </citation>
    <scope>NUCLEOTIDE SEQUENCE [LARGE SCALE GENOMIC DNA]</scope>
    <source>
        <strain evidence="2 3">VU population</strain>
        <tissue evidence="2">Whole body</tissue>
    </source>
</reference>
<dbReference type="EMBL" id="LNIX01000005">
    <property type="protein sequence ID" value="OXA53685.1"/>
    <property type="molecule type" value="Genomic_DNA"/>
</dbReference>
<feature type="region of interest" description="Disordered" evidence="1">
    <location>
        <begin position="181"/>
        <end position="215"/>
    </location>
</feature>
<evidence type="ECO:0008006" key="4">
    <source>
        <dbReference type="Google" id="ProtNLM"/>
    </source>
</evidence>
<evidence type="ECO:0000313" key="3">
    <source>
        <dbReference type="Proteomes" id="UP000198287"/>
    </source>
</evidence>
<evidence type="ECO:0000313" key="2">
    <source>
        <dbReference type="EMBL" id="OXA53685.1"/>
    </source>
</evidence>
<dbReference type="AlphaFoldDB" id="A0A226E7V3"/>
<evidence type="ECO:0000256" key="1">
    <source>
        <dbReference type="SAM" id="MobiDB-lite"/>
    </source>
</evidence>
<proteinExistence type="predicted"/>
<name>A0A226E7V3_FOLCA</name>
<organism evidence="2 3">
    <name type="scientific">Folsomia candida</name>
    <name type="common">Springtail</name>
    <dbReference type="NCBI Taxonomy" id="158441"/>
    <lineage>
        <taxon>Eukaryota</taxon>
        <taxon>Metazoa</taxon>
        <taxon>Ecdysozoa</taxon>
        <taxon>Arthropoda</taxon>
        <taxon>Hexapoda</taxon>
        <taxon>Collembola</taxon>
        <taxon>Entomobryomorpha</taxon>
        <taxon>Isotomoidea</taxon>
        <taxon>Isotomidae</taxon>
        <taxon>Proisotominae</taxon>
        <taxon>Folsomia</taxon>
    </lineage>
</organism>
<protein>
    <recommendedName>
        <fullName evidence="4">F-box domain-containing protein</fullName>
    </recommendedName>
</protein>
<comment type="caution">
    <text evidence="2">The sequence shown here is derived from an EMBL/GenBank/DDBJ whole genome shotgun (WGS) entry which is preliminary data.</text>
</comment>
<keyword evidence="3" id="KW-1185">Reference proteome</keyword>